<keyword evidence="2" id="KW-1185">Reference proteome</keyword>
<reference evidence="1 2" key="1">
    <citation type="submission" date="2017-11" db="EMBL/GenBank/DDBJ databases">
        <title>Genomic Encyclopedia of Archaeal and Bacterial Type Strains, Phase II (KMG-II): From Individual Species to Whole Genera.</title>
        <authorList>
            <person name="Goeker M."/>
        </authorList>
    </citation>
    <scope>NUCLEOTIDE SEQUENCE [LARGE SCALE GENOMIC DNA]</scope>
    <source>
        <strain evidence="1 2">DSM 22413</strain>
    </source>
</reference>
<dbReference type="EMBL" id="PGTZ01000006">
    <property type="protein sequence ID" value="PJI94561.1"/>
    <property type="molecule type" value="Genomic_DNA"/>
</dbReference>
<dbReference type="AlphaFoldDB" id="A0A2M8WUE3"/>
<dbReference type="PANTHER" id="PTHR34724">
    <property type="entry name" value="OS12G0596101 PROTEIN"/>
    <property type="match status" value="1"/>
</dbReference>
<protein>
    <submittedName>
        <fullName evidence="1">Uncharacterized protein</fullName>
    </submittedName>
</protein>
<dbReference type="PANTHER" id="PTHR34724:SF2">
    <property type="entry name" value="OS12G0596101 PROTEIN"/>
    <property type="match status" value="1"/>
</dbReference>
<name>A0A2M8WUE3_9MICO</name>
<proteinExistence type="predicted"/>
<evidence type="ECO:0000313" key="2">
    <source>
        <dbReference type="Proteomes" id="UP000231586"/>
    </source>
</evidence>
<accession>A0A2M8WUE3</accession>
<gene>
    <name evidence="1" type="ORF">CLV34_0405</name>
</gene>
<dbReference type="Proteomes" id="UP000231586">
    <property type="component" value="Unassembled WGS sequence"/>
</dbReference>
<sequence length="46" mass="4862">MCYPVTCATCGKTTWDGCGQHVEDVRRVVPAAEWCPGHDAGGTAQP</sequence>
<evidence type="ECO:0000313" key="1">
    <source>
        <dbReference type="EMBL" id="PJI94561.1"/>
    </source>
</evidence>
<comment type="caution">
    <text evidence="1">The sequence shown here is derived from an EMBL/GenBank/DDBJ whole genome shotgun (WGS) entry which is preliminary data.</text>
</comment>
<organism evidence="1 2">
    <name type="scientific">Luteimicrobium subarcticum</name>
    <dbReference type="NCBI Taxonomy" id="620910"/>
    <lineage>
        <taxon>Bacteria</taxon>
        <taxon>Bacillati</taxon>
        <taxon>Actinomycetota</taxon>
        <taxon>Actinomycetes</taxon>
        <taxon>Micrococcales</taxon>
        <taxon>Luteimicrobium</taxon>
    </lineage>
</organism>